<sequence>MDGMTISLKAVIDEASKRILFVEAGHDFVDILFSFLTVPTGKIVGLFHSQPPTMGSIGCMDNLYKSVENLDLNHFRSDTCKSMLLQPLNGAVRHCNRLKLKLDNGAGLTHYYCRSWACTSKVHREAASDSEGVFVKGLQRFVVSDELEVVPASSDASFDFLSKLHVVDCSAITERTFNIGLTEITNIMRFSMSSKTVLSRILLENKTMAESSGVNYFYTSSPIKPKQENHESKGDGNISVRLVVSKSKQMVCYAEAGEDFVNLLFSFLTVPLGYVLKEMGSSGGNGSQSQGCLSYLCNSVKELDADVMKSDELKDVLLNPKIPVGFAYENQLLGLKEVKLFYNMKSEATDLTIRDPKSSNEPGIKGVGFLKVAAMFTVTEDLKITPISPVTSLLMLNKLKVPLSDVGKLTVQIGREETGQKANTNEPGIKGVGFLKVAAMFTVTEDLKITPISPVTSLLMLNKLKVPLSDVGKLTVQIGREEASRLLVAAFLSEHALTDVFMSEILKDPLMYKQPKKETE</sequence>
<dbReference type="AlphaFoldDB" id="A0A9Q0JAC0"/>
<dbReference type="EMBL" id="JAKUCV010004488">
    <property type="protein sequence ID" value="KAJ4835201.1"/>
    <property type="molecule type" value="Genomic_DNA"/>
</dbReference>
<gene>
    <name evidence="1" type="ORF">Tsubulata_037004</name>
</gene>
<dbReference type="PANTHER" id="PTHR33103:SF27">
    <property type="entry name" value="OS04G0594700 PROTEIN"/>
    <property type="match status" value="1"/>
</dbReference>
<reference evidence="1" key="2">
    <citation type="journal article" date="2023" name="Plants (Basel)">
        <title>Annotation of the Turnera subulata (Passifloraceae) Draft Genome Reveals the S-Locus Evolved after the Divergence of Turneroideae from Passifloroideae in a Stepwise Manner.</title>
        <authorList>
            <person name="Henning P.M."/>
            <person name="Roalson E.H."/>
            <person name="Mir W."/>
            <person name="McCubbin A.G."/>
            <person name="Shore J.S."/>
        </authorList>
    </citation>
    <scope>NUCLEOTIDE SEQUENCE</scope>
    <source>
        <strain evidence="1">F60SS</strain>
    </source>
</reference>
<evidence type="ECO:0000313" key="1">
    <source>
        <dbReference type="EMBL" id="KAJ4835201.1"/>
    </source>
</evidence>
<dbReference type="Pfam" id="PF05056">
    <property type="entry name" value="DUF674"/>
    <property type="match status" value="3"/>
</dbReference>
<dbReference type="OrthoDB" id="1277335at2759"/>
<accession>A0A9Q0JAC0</accession>
<reference evidence="1" key="1">
    <citation type="submission" date="2022-02" db="EMBL/GenBank/DDBJ databases">
        <authorList>
            <person name="Henning P.M."/>
            <person name="McCubbin A.G."/>
            <person name="Shore J.S."/>
        </authorList>
    </citation>
    <scope>NUCLEOTIDE SEQUENCE</scope>
    <source>
        <strain evidence="1">F60SS</strain>
        <tissue evidence="1">Leaves</tissue>
    </source>
</reference>
<proteinExistence type="predicted"/>
<protein>
    <recommendedName>
        <fullName evidence="3">DUF674 family protein</fullName>
    </recommendedName>
</protein>
<dbReference type="Proteomes" id="UP001141552">
    <property type="component" value="Unassembled WGS sequence"/>
</dbReference>
<dbReference type="PANTHER" id="PTHR33103">
    <property type="entry name" value="OS01G0153900 PROTEIN"/>
    <property type="match status" value="1"/>
</dbReference>
<comment type="caution">
    <text evidence="1">The sequence shown here is derived from an EMBL/GenBank/DDBJ whole genome shotgun (WGS) entry which is preliminary data.</text>
</comment>
<evidence type="ECO:0000313" key="2">
    <source>
        <dbReference type="Proteomes" id="UP001141552"/>
    </source>
</evidence>
<evidence type="ECO:0008006" key="3">
    <source>
        <dbReference type="Google" id="ProtNLM"/>
    </source>
</evidence>
<dbReference type="InterPro" id="IPR007750">
    <property type="entry name" value="DUF674"/>
</dbReference>
<name>A0A9Q0JAC0_9ROSI</name>
<organism evidence="1 2">
    <name type="scientific">Turnera subulata</name>
    <dbReference type="NCBI Taxonomy" id="218843"/>
    <lineage>
        <taxon>Eukaryota</taxon>
        <taxon>Viridiplantae</taxon>
        <taxon>Streptophyta</taxon>
        <taxon>Embryophyta</taxon>
        <taxon>Tracheophyta</taxon>
        <taxon>Spermatophyta</taxon>
        <taxon>Magnoliopsida</taxon>
        <taxon>eudicotyledons</taxon>
        <taxon>Gunneridae</taxon>
        <taxon>Pentapetalae</taxon>
        <taxon>rosids</taxon>
        <taxon>fabids</taxon>
        <taxon>Malpighiales</taxon>
        <taxon>Passifloraceae</taxon>
        <taxon>Turnera</taxon>
    </lineage>
</organism>
<keyword evidence="2" id="KW-1185">Reference proteome</keyword>